<proteinExistence type="predicted"/>
<dbReference type="RefSeq" id="WP_145714860.1">
    <property type="nucleotide sequence ID" value="NZ_BAAAFY010000001.1"/>
</dbReference>
<gene>
    <name evidence="3" type="ORF">LX66_3011</name>
</gene>
<reference evidence="3 4" key="1">
    <citation type="journal article" date="2013" name="Stand. Genomic Sci.">
        <title>Genomic Encyclopedia of Type Strains, Phase I: The one thousand microbial genomes (KMG-I) project.</title>
        <authorList>
            <person name="Kyrpides N.C."/>
            <person name="Woyke T."/>
            <person name="Eisen J.A."/>
            <person name="Garrity G."/>
            <person name="Lilburn T.G."/>
            <person name="Beck B.J."/>
            <person name="Whitman W.B."/>
            <person name="Hugenholtz P."/>
            <person name="Klenk H.P."/>
        </authorList>
    </citation>
    <scope>NUCLEOTIDE SEQUENCE [LARGE SCALE GENOMIC DNA]</scope>
    <source>
        <strain evidence="3 4">DSM 13484</strain>
    </source>
</reference>
<dbReference type="Pfam" id="PF14344">
    <property type="entry name" value="DUF4397"/>
    <property type="match status" value="1"/>
</dbReference>
<sequence>MRTKKYRLWAAALAVTVTGFTACLKSDDNVTPQRPQAAYVFLNASTYSAGVDIFHNSTKLTNNGPFKFGAIDDYYTYGGTQEFVFKAGGKDSTVGSILANFDSTKYYTMVIYGENPQVRAVENDFTNASNTKVNYRFYQLSPSEGAVDLFIDGKKVDSMRSYDGGALRSGFMQLDPVGTSRLTVKAAGTDSVLAENTSPLYPLQTGGVFTIYYTGLKGTTGDYKPTVNTVISYF</sequence>
<comment type="caution">
    <text evidence="3">The sequence shown here is derived from an EMBL/GenBank/DDBJ whole genome shotgun (WGS) entry which is preliminary data.</text>
</comment>
<keyword evidence="4" id="KW-1185">Reference proteome</keyword>
<feature type="domain" description="DUF4397" evidence="2">
    <location>
        <begin position="41"/>
        <end position="149"/>
    </location>
</feature>
<dbReference type="InterPro" id="IPR025510">
    <property type="entry name" value="DUF4397"/>
</dbReference>
<dbReference type="AlphaFoldDB" id="A0A562T5V1"/>
<evidence type="ECO:0000313" key="4">
    <source>
        <dbReference type="Proteomes" id="UP000316778"/>
    </source>
</evidence>
<dbReference type="PROSITE" id="PS51257">
    <property type="entry name" value="PROKAR_LIPOPROTEIN"/>
    <property type="match status" value="1"/>
</dbReference>
<evidence type="ECO:0000259" key="2">
    <source>
        <dbReference type="Pfam" id="PF14344"/>
    </source>
</evidence>
<dbReference type="OrthoDB" id="652342at2"/>
<keyword evidence="1" id="KW-0732">Signal</keyword>
<evidence type="ECO:0000256" key="1">
    <source>
        <dbReference type="SAM" id="SignalP"/>
    </source>
</evidence>
<feature type="chain" id="PRO_5021763753" evidence="1">
    <location>
        <begin position="23"/>
        <end position="234"/>
    </location>
</feature>
<feature type="signal peptide" evidence="1">
    <location>
        <begin position="1"/>
        <end position="22"/>
    </location>
</feature>
<accession>A0A562T5V1</accession>
<name>A0A562T5V1_CHIJA</name>
<evidence type="ECO:0000313" key="3">
    <source>
        <dbReference type="EMBL" id="TWI88921.1"/>
    </source>
</evidence>
<dbReference type="Proteomes" id="UP000316778">
    <property type="component" value="Unassembled WGS sequence"/>
</dbReference>
<dbReference type="EMBL" id="VLLG01000003">
    <property type="protein sequence ID" value="TWI88921.1"/>
    <property type="molecule type" value="Genomic_DNA"/>
</dbReference>
<protein>
    <submittedName>
        <fullName evidence="3">Uncharacterized protein DUF4397</fullName>
    </submittedName>
</protein>
<organism evidence="3 4">
    <name type="scientific">Chitinophaga japonensis</name>
    <name type="common">Flexibacter japonensis</name>
    <dbReference type="NCBI Taxonomy" id="104662"/>
    <lineage>
        <taxon>Bacteria</taxon>
        <taxon>Pseudomonadati</taxon>
        <taxon>Bacteroidota</taxon>
        <taxon>Chitinophagia</taxon>
        <taxon>Chitinophagales</taxon>
        <taxon>Chitinophagaceae</taxon>
        <taxon>Chitinophaga</taxon>
    </lineage>
</organism>